<dbReference type="SUPFAM" id="SSF53335">
    <property type="entry name" value="S-adenosyl-L-methionine-dependent methyltransferases"/>
    <property type="match status" value="1"/>
</dbReference>
<dbReference type="Pfam" id="PF03705">
    <property type="entry name" value="CheR_N"/>
    <property type="match status" value="1"/>
</dbReference>
<keyword evidence="8" id="KW-1185">Reference proteome</keyword>
<dbReference type="InterPro" id="IPR000780">
    <property type="entry name" value="CheR_MeTrfase"/>
</dbReference>
<dbReference type="InterPro" id="IPR036804">
    <property type="entry name" value="CheR_N_sf"/>
</dbReference>
<evidence type="ECO:0000256" key="2">
    <source>
        <dbReference type="ARBA" id="ARBA00012534"/>
    </source>
</evidence>
<comment type="catalytic activity">
    <reaction evidence="1">
        <text>L-glutamyl-[protein] + S-adenosyl-L-methionine = [protein]-L-glutamate 5-O-methyl ester + S-adenosyl-L-homocysteine</text>
        <dbReference type="Rhea" id="RHEA:24452"/>
        <dbReference type="Rhea" id="RHEA-COMP:10208"/>
        <dbReference type="Rhea" id="RHEA-COMP:10311"/>
        <dbReference type="ChEBI" id="CHEBI:29973"/>
        <dbReference type="ChEBI" id="CHEBI:57856"/>
        <dbReference type="ChEBI" id="CHEBI:59789"/>
        <dbReference type="ChEBI" id="CHEBI:82795"/>
        <dbReference type="EC" id="2.1.1.80"/>
    </reaction>
</comment>
<gene>
    <name evidence="7" type="ORF">HCZ30_00430</name>
</gene>
<dbReference type="SUPFAM" id="SSF47757">
    <property type="entry name" value="Chemotaxis receptor methyltransferase CheR, N-terminal domain"/>
    <property type="match status" value="1"/>
</dbReference>
<evidence type="ECO:0000256" key="5">
    <source>
        <dbReference type="ARBA" id="ARBA00022691"/>
    </source>
</evidence>
<dbReference type="Gene3D" id="3.40.50.150">
    <property type="entry name" value="Vaccinia Virus protein VP39"/>
    <property type="match status" value="1"/>
</dbReference>
<accession>A0ABX0VSR8</accession>
<evidence type="ECO:0000256" key="1">
    <source>
        <dbReference type="ARBA" id="ARBA00001541"/>
    </source>
</evidence>
<dbReference type="PROSITE" id="PS50123">
    <property type="entry name" value="CHER"/>
    <property type="match status" value="1"/>
</dbReference>
<proteinExistence type="predicted"/>
<name>A0ABX0VSR8_9RHOB</name>
<evidence type="ECO:0000256" key="3">
    <source>
        <dbReference type="ARBA" id="ARBA00022603"/>
    </source>
</evidence>
<dbReference type="PANTHER" id="PTHR24422">
    <property type="entry name" value="CHEMOTAXIS PROTEIN METHYLTRANSFERASE"/>
    <property type="match status" value="1"/>
</dbReference>
<evidence type="ECO:0000313" key="8">
    <source>
        <dbReference type="Proteomes" id="UP000709466"/>
    </source>
</evidence>
<protein>
    <recommendedName>
        <fullName evidence="2">protein-glutamate O-methyltransferase</fullName>
        <ecNumber evidence="2">2.1.1.80</ecNumber>
    </recommendedName>
</protein>
<keyword evidence="3" id="KW-0489">Methyltransferase</keyword>
<dbReference type="PANTHER" id="PTHR24422:SF10">
    <property type="entry name" value="CHEMOTAXIS PROTEIN METHYLTRANSFERASE 2"/>
    <property type="match status" value="1"/>
</dbReference>
<keyword evidence="5" id="KW-0949">S-adenosyl-L-methionine</keyword>
<dbReference type="Gene3D" id="1.10.155.10">
    <property type="entry name" value="Chemotaxis receptor methyltransferase CheR, N-terminal domain"/>
    <property type="match status" value="1"/>
</dbReference>
<feature type="domain" description="CheR-type methyltransferase" evidence="6">
    <location>
        <begin position="1"/>
        <end position="268"/>
    </location>
</feature>
<dbReference type="PRINTS" id="PR00996">
    <property type="entry name" value="CHERMTFRASE"/>
</dbReference>
<sequence>MINEEAGFEQIRSWLGQRCGIHYTDQKKDLLLQRLNRVQRAFNIERLAEMSRRLGDSAEHDLQLAVMHAASTNHTYFFREMDVLDKFRDMILPKLAKRQDIRIWSAACSTGDEAYTLAIIIAEALGMDALRRVSILGTDISAPVVERAEAGIFGQRQLEQVPPGLLGKYFTPVGMGQYEVIDAIRSRCTFRRLNLKTQPYPFKQPFQVVFCRNILYYFDVADQKATINAIYDVTEPDGFLITSVTESVRELSNRWENVATSISRKPLGSAA</sequence>
<evidence type="ECO:0000256" key="4">
    <source>
        <dbReference type="ARBA" id="ARBA00022679"/>
    </source>
</evidence>
<comment type="caution">
    <text evidence="7">The sequence shown here is derived from an EMBL/GenBank/DDBJ whole genome shotgun (WGS) entry which is preliminary data.</text>
</comment>
<dbReference type="InterPro" id="IPR050903">
    <property type="entry name" value="Bact_Chemotaxis_MeTrfase"/>
</dbReference>
<dbReference type="Pfam" id="PF01739">
    <property type="entry name" value="CheR"/>
    <property type="match status" value="1"/>
</dbReference>
<evidence type="ECO:0000259" key="6">
    <source>
        <dbReference type="PROSITE" id="PS50123"/>
    </source>
</evidence>
<dbReference type="EMBL" id="JAATOP010000001">
    <property type="protein sequence ID" value="NIY70895.1"/>
    <property type="molecule type" value="Genomic_DNA"/>
</dbReference>
<organism evidence="7 8">
    <name type="scientific">Marivivens donghaensis</name>
    <dbReference type="NCBI Taxonomy" id="1699413"/>
    <lineage>
        <taxon>Bacteria</taxon>
        <taxon>Pseudomonadati</taxon>
        <taxon>Pseudomonadota</taxon>
        <taxon>Alphaproteobacteria</taxon>
        <taxon>Rhodobacterales</taxon>
        <taxon>Paracoccaceae</taxon>
        <taxon>Marivivens group</taxon>
        <taxon>Marivivens</taxon>
    </lineage>
</organism>
<dbReference type="InterPro" id="IPR022642">
    <property type="entry name" value="CheR_C"/>
</dbReference>
<dbReference type="InterPro" id="IPR029063">
    <property type="entry name" value="SAM-dependent_MTases_sf"/>
</dbReference>
<dbReference type="InterPro" id="IPR022641">
    <property type="entry name" value="CheR_N"/>
</dbReference>
<dbReference type="SMART" id="SM00138">
    <property type="entry name" value="MeTrc"/>
    <property type="match status" value="1"/>
</dbReference>
<dbReference type="RefSeq" id="WP_167635790.1">
    <property type="nucleotide sequence ID" value="NZ_JAATOP010000001.1"/>
</dbReference>
<reference evidence="7 8" key="1">
    <citation type="submission" date="2020-03" db="EMBL/GenBank/DDBJ databases">
        <title>Bacterial isolates of synthetic phycosphere.</title>
        <authorList>
            <person name="Fu H."/>
            <person name="Moran M.A."/>
        </authorList>
    </citation>
    <scope>NUCLEOTIDE SEQUENCE [LARGE SCALE GENOMIC DNA]</scope>
    <source>
        <strain evidence="7 8">HF1</strain>
    </source>
</reference>
<dbReference type="Proteomes" id="UP000709466">
    <property type="component" value="Unassembled WGS sequence"/>
</dbReference>
<evidence type="ECO:0000313" key="7">
    <source>
        <dbReference type="EMBL" id="NIY70895.1"/>
    </source>
</evidence>
<keyword evidence="4" id="KW-0808">Transferase</keyword>
<dbReference type="EC" id="2.1.1.80" evidence="2"/>